<evidence type="ECO:0000256" key="1">
    <source>
        <dbReference type="ARBA" id="ARBA00001932"/>
    </source>
</evidence>
<dbReference type="InterPro" id="IPR036155">
    <property type="entry name" value="Crypto/Photolyase_N_sf"/>
</dbReference>
<evidence type="ECO:0000256" key="6">
    <source>
        <dbReference type="RuleBase" id="RU004182"/>
    </source>
</evidence>
<evidence type="ECO:0000259" key="8">
    <source>
        <dbReference type="PROSITE" id="PS51645"/>
    </source>
</evidence>
<dbReference type="InterPro" id="IPR018394">
    <property type="entry name" value="DNA_photolyase_1_CS_C"/>
</dbReference>
<comment type="similarity">
    <text evidence="6">Belongs to the DNA photolyase family.</text>
</comment>
<dbReference type="GO" id="GO:0003904">
    <property type="term" value="F:deoxyribodipyrimidine photo-lyase activity"/>
    <property type="evidence" value="ECO:0007669"/>
    <property type="project" value="UniProtKB-EC"/>
</dbReference>
<dbReference type="InterPro" id="IPR005101">
    <property type="entry name" value="Cryptochr/Photolyase_FAD-bd"/>
</dbReference>
<comment type="caution">
    <text evidence="9">The sequence shown here is derived from an EMBL/GenBank/DDBJ whole genome shotgun (WGS) entry which is preliminary data.</text>
</comment>
<keyword evidence="5 6" id="KW-0157">Chromophore</keyword>
<dbReference type="EC" id="4.1.99.3" evidence="9"/>
<evidence type="ECO:0000313" key="9">
    <source>
        <dbReference type="EMBL" id="MDT0574889.1"/>
    </source>
</evidence>
<keyword evidence="3 6" id="KW-0285">Flavoprotein</keyword>
<dbReference type="PRINTS" id="PR00147">
    <property type="entry name" value="DNAPHOTLYASE"/>
</dbReference>
<dbReference type="InterPro" id="IPR036134">
    <property type="entry name" value="Crypto/Photolyase_FAD-like_sf"/>
</dbReference>
<proteinExistence type="inferred from homology"/>
<dbReference type="Pfam" id="PF03441">
    <property type="entry name" value="FAD_binding_7"/>
    <property type="match status" value="1"/>
</dbReference>
<dbReference type="InterPro" id="IPR014729">
    <property type="entry name" value="Rossmann-like_a/b/a_fold"/>
</dbReference>
<dbReference type="InterPro" id="IPR006050">
    <property type="entry name" value="DNA_photolyase_N"/>
</dbReference>
<dbReference type="PANTHER" id="PTHR11455">
    <property type="entry name" value="CRYPTOCHROME"/>
    <property type="match status" value="1"/>
</dbReference>
<dbReference type="PANTHER" id="PTHR11455:SF9">
    <property type="entry name" value="CRYPTOCHROME CIRCADIAN CLOCK 5 ISOFORM X1"/>
    <property type="match status" value="1"/>
</dbReference>
<reference evidence="9 10" key="1">
    <citation type="submission" date="2023-09" db="EMBL/GenBank/DDBJ databases">
        <authorList>
            <person name="Rey-Velasco X."/>
        </authorList>
    </citation>
    <scope>NUCLEOTIDE SEQUENCE [LARGE SCALE GENOMIC DNA]</scope>
    <source>
        <strain evidence="9 10">F390</strain>
    </source>
</reference>
<feature type="compositionally biased region" description="Basic and acidic residues" evidence="7">
    <location>
        <begin position="423"/>
        <end position="440"/>
    </location>
</feature>
<dbReference type="PROSITE" id="PS00394">
    <property type="entry name" value="DNA_PHOTOLYASES_1_1"/>
    <property type="match status" value="1"/>
</dbReference>
<feature type="region of interest" description="Disordered" evidence="7">
    <location>
        <begin position="421"/>
        <end position="440"/>
    </location>
</feature>
<evidence type="ECO:0000256" key="5">
    <source>
        <dbReference type="ARBA" id="ARBA00022991"/>
    </source>
</evidence>
<organism evidence="9 10">
    <name type="scientific">Croceicoccus esteveae</name>
    <dbReference type="NCBI Taxonomy" id="3075597"/>
    <lineage>
        <taxon>Bacteria</taxon>
        <taxon>Pseudomonadati</taxon>
        <taxon>Pseudomonadota</taxon>
        <taxon>Alphaproteobacteria</taxon>
        <taxon>Sphingomonadales</taxon>
        <taxon>Erythrobacteraceae</taxon>
        <taxon>Croceicoccus</taxon>
    </lineage>
</organism>
<comment type="cofactor">
    <cofactor evidence="1">
        <name>(6R)-5,10-methylene-5,6,7,8-tetrahydrofolate</name>
        <dbReference type="ChEBI" id="CHEBI:15636"/>
    </cofactor>
</comment>
<dbReference type="Gene3D" id="1.25.40.80">
    <property type="match status" value="1"/>
</dbReference>
<dbReference type="EMBL" id="JAVRHS010000001">
    <property type="protein sequence ID" value="MDT0574889.1"/>
    <property type="molecule type" value="Genomic_DNA"/>
</dbReference>
<name>A0ABU2ZH12_9SPHN</name>
<dbReference type="RefSeq" id="WP_311339447.1">
    <property type="nucleotide sequence ID" value="NZ_JAVRHS010000001.1"/>
</dbReference>
<dbReference type="InterPro" id="IPR002081">
    <property type="entry name" value="Cryptochrome/DNA_photolyase_1"/>
</dbReference>
<dbReference type="SUPFAM" id="SSF48173">
    <property type="entry name" value="Cryptochrome/photolyase FAD-binding domain"/>
    <property type="match status" value="1"/>
</dbReference>
<keyword evidence="4 6" id="KW-0274">FAD</keyword>
<accession>A0ABU2ZH12</accession>
<gene>
    <name evidence="9" type="ORF">RM533_01675</name>
</gene>
<dbReference type="Gene3D" id="3.40.50.620">
    <property type="entry name" value="HUPs"/>
    <property type="match status" value="1"/>
</dbReference>
<evidence type="ECO:0000256" key="7">
    <source>
        <dbReference type="SAM" id="MobiDB-lite"/>
    </source>
</evidence>
<dbReference type="Proteomes" id="UP001259803">
    <property type="component" value="Unassembled WGS sequence"/>
</dbReference>
<evidence type="ECO:0000256" key="4">
    <source>
        <dbReference type="ARBA" id="ARBA00022827"/>
    </source>
</evidence>
<keyword evidence="9" id="KW-0456">Lyase</keyword>
<evidence type="ECO:0000256" key="2">
    <source>
        <dbReference type="ARBA" id="ARBA00001974"/>
    </source>
</evidence>
<feature type="domain" description="Photolyase/cryptochrome alpha/beta" evidence="8">
    <location>
        <begin position="3"/>
        <end position="126"/>
    </location>
</feature>
<protein>
    <submittedName>
        <fullName evidence="9">Deoxyribodipyrimidine photo-lyase</fullName>
        <ecNumber evidence="9">4.1.99.3</ecNumber>
    </submittedName>
</protein>
<dbReference type="Pfam" id="PF00875">
    <property type="entry name" value="DNA_photolyase"/>
    <property type="match status" value="1"/>
</dbReference>
<comment type="cofactor">
    <cofactor evidence="2">
        <name>FAD</name>
        <dbReference type="ChEBI" id="CHEBI:57692"/>
    </cofactor>
</comment>
<dbReference type="Gene3D" id="1.10.579.10">
    <property type="entry name" value="DNA Cyclobutane Dipyrimidine Photolyase, subunit A, domain 3"/>
    <property type="match status" value="1"/>
</dbReference>
<dbReference type="SUPFAM" id="SSF52425">
    <property type="entry name" value="Cryptochrome/photolyase, N-terminal domain"/>
    <property type="match status" value="1"/>
</dbReference>
<dbReference type="PROSITE" id="PS51645">
    <property type="entry name" value="PHR_CRY_ALPHA_BETA"/>
    <property type="match status" value="1"/>
</dbReference>
<sequence length="463" mass="52713">MPTPQIVWLRRDLRLADQPAFAAAAAAGPVIPVYVLDDAGAGSRQLGGASRWWLHHSLAALEVQLQKQGMRLILRRGKAAEELVRLADETGAGAIHAIRHYEPWWKNAEEELSGQLELCLQDGNYLLPPGSVRTGAGKLYRIYTPFARAAMQMLPQRDPIEAPPLTSPQNWPQSDRLTDWHLLPSKPDWAAGFAAEWTAGEDAAHAQLDAFVQHVASYDDQRNLPAIDGTSRLSPHLHWGEISPTQVWKALEGRDGTGVQTYRSELLWRDFAQNVICQFRDYDHESYRDRFKQFPWRQIEQDSAAAADLRAWQEGRTGYPIVDAGMRQLWQIGWMHNRVRMITASFLIKHLLIDWTIGERWFWDTLVDADFGNNSVNWQWVAGTGVDTSLFTRIMAPLSQSDKFDAGEYIRQWVPELADLPDEQIHDPDGKCRPSAYPDRRIPHREARERALAAYRTMREKAG</sequence>
<evidence type="ECO:0000313" key="10">
    <source>
        <dbReference type="Proteomes" id="UP001259803"/>
    </source>
</evidence>
<keyword evidence="10" id="KW-1185">Reference proteome</keyword>
<evidence type="ECO:0000256" key="3">
    <source>
        <dbReference type="ARBA" id="ARBA00022630"/>
    </source>
</evidence>